<dbReference type="EMBL" id="JAAVLR010000002">
    <property type="protein sequence ID" value="NKC29152.1"/>
    <property type="molecule type" value="Genomic_DNA"/>
</dbReference>
<sequence>MTEISFVGVGDISFIDVDRVYVGEVMFQTDDDRLEGGHRIASQEIKVTIRLKGDPDWSYAKVRELVLREAEEILALSHRHIAGKSWQDLHKHNVEMDEKLQDLHSFFPEEE</sequence>
<name>A0ABX1E0U1_9HYPH</name>
<proteinExistence type="predicted"/>
<keyword evidence="2" id="KW-1185">Reference proteome</keyword>
<reference evidence="1 2" key="1">
    <citation type="submission" date="2020-03" db="EMBL/GenBank/DDBJ databases">
        <title>Whole genome sequencing of clinical and environmental type strains of Ochrobactrum.</title>
        <authorList>
            <person name="Dharne M."/>
        </authorList>
    </citation>
    <scope>NUCLEOTIDE SEQUENCE [LARGE SCALE GENOMIC DNA]</scope>
    <source>
        <strain evidence="1 2">DSM 22292</strain>
    </source>
</reference>
<evidence type="ECO:0000313" key="1">
    <source>
        <dbReference type="EMBL" id="NKC29152.1"/>
    </source>
</evidence>
<organism evidence="1 2">
    <name type="scientific">Brucella ciceri</name>
    <dbReference type="NCBI Taxonomy" id="391287"/>
    <lineage>
        <taxon>Bacteria</taxon>
        <taxon>Pseudomonadati</taxon>
        <taxon>Pseudomonadota</taxon>
        <taxon>Alphaproteobacteria</taxon>
        <taxon>Hyphomicrobiales</taxon>
        <taxon>Brucellaceae</taxon>
        <taxon>Brucella/Ochrobactrum group</taxon>
        <taxon>Brucella</taxon>
    </lineage>
</organism>
<dbReference type="Proteomes" id="UP000568486">
    <property type="component" value="Unassembled WGS sequence"/>
</dbReference>
<accession>A0ABX1E0U1</accession>
<dbReference type="RefSeq" id="WP_374846637.1">
    <property type="nucleotide sequence ID" value="NZ_JBHEEV010000012.1"/>
</dbReference>
<evidence type="ECO:0000313" key="2">
    <source>
        <dbReference type="Proteomes" id="UP000568486"/>
    </source>
</evidence>
<protein>
    <submittedName>
        <fullName evidence="1">Uncharacterized protein</fullName>
    </submittedName>
</protein>
<gene>
    <name evidence="1" type="ORF">HED52_21660</name>
</gene>
<comment type="caution">
    <text evidence="1">The sequence shown here is derived from an EMBL/GenBank/DDBJ whole genome shotgun (WGS) entry which is preliminary data.</text>
</comment>